<gene>
    <name evidence="3" type="primary">pilV</name>
    <name evidence="3" type="ORF">QNA12_14360</name>
</gene>
<name>A0ABZ2G7F2_9GAMM</name>
<feature type="transmembrane region" description="Helical" evidence="1">
    <location>
        <begin position="25"/>
        <end position="47"/>
    </location>
</feature>
<dbReference type="EMBL" id="CP125967">
    <property type="protein sequence ID" value="WWO37719.1"/>
    <property type="molecule type" value="Genomic_DNA"/>
</dbReference>
<evidence type="ECO:0000313" key="4">
    <source>
        <dbReference type="Proteomes" id="UP001379444"/>
    </source>
</evidence>
<keyword evidence="1" id="KW-0472">Membrane</keyword>
<reference evidence="3 4" key="1">
    <citation type="journal article" date="2024" name="Front. Plant Sci.">
        <title>Comprehensive phenomic and genomic studies of the species, Pectobacterium cacticida and proposal for reclassification as Alcorniella cacticida comb. nov.</title>
        <authorList>
            <person name="Jonca J."/>
            <person name="Pirhonen M."/>
            <person name="Waleron M.M."/>
            <person name="Gawor J."/>
            <person name="Mrozik A."/>
            <person name="Smoktunowicz M."/>
            <person name="Waleron K."/>
            <person name="Waleron M."/>
        </authorList>
    </citation>
    <scope>NUCLEOTIDE SEQUENCE [LARGE SCALE GENOMIC DNA]</scope>
    <source>
        <strain evidence="3 4">DPMP6</strain>
    </source>
</reference>
<organism evidence="3 4">
    <name type="scientific">Pectobacterium cacticida</name>
    <dbReference type="NCBI Taxonomy" id="69221"/>
    <lineage>
        <taxon>Bacteria</taxon>
        <taxon>Pseudomonadati</taxon>
        <taxon>Pseudomonadota</taxon>
        <taxon>Gammaproteobacteria</taxon>
        <taxon>Enterobacterales</taxon>
        <taxon>Pectobacteriaceae</taxon>
        <taxon>Pectobacterium</taxon>
    </lineage>
</organism>
<keyword evidence="1" id="KW-1133">Transmembrane helix</keyword>
<accession>A0ABZ2G7F2</accession>
<feature type="domain" description="Bacterial shufflon protein N-terminal" evidence="2">
    <location>
        <begin position="49"/>
        <end position="289"/>
    </location>
</feature>
<keyword evidence="1" id="KW-0812">Transmembrane</keyword>
<evidence type="ECO:0000313" key="3">
    <source>
        <dbReference type="EMBL" id="WWO37719.1"/>
    </source>
</evidence>
<proteinExistence type="predicted"/>
<dbReference type="RefSeq" id="WP_338539485.1">
    <property type="nucleotide sequence ID" value="NZ_CP125967.1"/>
</dbReference>
<protein>
    <submittedName>
        <fullName evidence="3">Shufflon system plasmid conjugative transfer pilus tip adhesin PilV</fullName>
    </submittedName>
</protein>
<evidence type="ECO:0000256" key="1">
    <source>
        <dbReference type="SAM" id="Phobius"/>
    </source>
</evidence>
<sequence>MFSIITSLQRLLNRFIRRQPARGSLIKDSIIGVIVFIALSALVVQVISNYVTELHYQAVARHASRVSQAAGKYLADKHDAYLCQLAPATCTTGPSTSLPQPFTAQTLIDAGYLDEGMGTTTIDRQVYRFGVRARAVSGSMKPALEALMVTTGGEALDEGGVRRVAQLIEGMGGYISDPTLTELGGQANTAYGAELSWALPVTPFGLTAEPGHIAVAINGGVIGGLDKESDRLYRFSSDAHPEYNQMNTAIDMNSNNINNAEQVNANEVNAARFVALQSKGFFGWRNGNDIEAWLKWNNDKKRAELNAGINAEGDISSEKSVTAVDDVTAGNLVIADKFLYQKTVVVADEKCDSITLGLTSVVDTTGFIGHDSTGAVLSCQSGAWKKSSGSAVLTGLITHGQQIPMPDGFSQKQCQWSVSNSENPHGWKPEYYAGSVAIADANRIVTCGYFDEYNFHSGTNRTDISGKCSYIISCS</sequence>
<dbReference type="Proteomes" id="UP001379444">
    <property type="component" value="Chromosome"/>
</dbReference>
<dbReference type="InterPro" id="IPR007001">
    <property type="entry name" value="Shufflon_N"/>
</dbReference>
<keyword evidence="4" id="KW-1185">Reference proteome</keyword>
<dbReference type="Pfam" id="PF04917">
    <property type="entry name" value="Shufflon_N"/>
    <property type="match status" value="1"/>
</dbReference>
<evidence type="ECO:0000259" key="2">
    <source>
        <dbReference type="Pfam" id="PF04917"/>
    </source>
</evidence>